<dbReference type="EMBL" id="SPHZ02000011">
    <property type="protein sequence ID" value="KAF0893251.1"/>
    <property type="molecule type" value="Genomic_DNA"/>
</dbReference>
<gene>
    <name evidence="2" type="ORF">E2562_023503</name>
</gene>
<evidence type="ECO:0008006" key="4">
    <source>
        <dbReference type="Google" id="ProtNLM"/>
    </source>
</evidence>
<sequence length="75" mass="8332">MEIDKMRQNSVLYEQMMKRNANKRSIAGRLEKAAATMNNKRIGRGEAMAAGILAGLAVAYTLTTLMNKQQETKEA</sequence>
<keyword evidence="1" id="KW-1133">Transmembrane helix</keyword>
<name>A0A6G1BZT5_9ORYZ</name>
<evidence type="ECO:0000256" key="1">
    <source>
        <dbReference type="SAM" id="Phobius"/>
    </source>
</evidence>
<evidence type="ECO:0000313" key="2">
    <source>
        <dbReference type="EMBL" id="KAF0893251.1"/>
    </source>
</evidence>
<proteinExistence type="predicted"/>
<keyword evidence="1" id="KW-0472">Membrane</keyword>
<keyword evidence="3" id="KW-1185">Reference proteome</keyword>
<dbReference type="AlphaFoldDB" id="A0A6G1BZT5"/>
<feature type="transmembrane region" description="Helical" evidence="1">
    <location>
        <begin position="47"/>
        <end position="66"/>
    </location>
</feature>
<reference evidence="2 3" key="1">
    <citation type="submission" date="2019-11" db="EMBL/GenBank/DDBJ databases">
        <title>Whole genome sequence of Oryza granulata.</title>
        <authorList>
            <person name="Li W."/>
        </authorList>
    </citation>
    <scope>NUCLEOTIDE SEQUENCE [LARGE SCALE GENOMIC DNA]</scope>
    <source>
        <strain evidence="3">cv. Menghai</strain>
        <tissue evidence="2">Leaf</tissue>
    </source>
</reference>
<accession>A0A6G1BZT5</accession>
<organism evidence="2 3">
    <name type="scientific">Oryza meyeriana var. granulata</name>
    <dbReference type="NCBI Taxonomy" id="110450"/>
    <lineage>
        <taxon>Eukaryota</taxon>
        <taxon>Viridiplantae</taxon>
        <taxon>Streptophyta</taxon>
        <taxon>Embryophyta</taxon>
        <taxon>Tracheophyta</taxon>
        <taxon>Spermatophyta</taxon>
        <taxon>Magnoliopsida</taxon>
        <taxon>Liliopsida</taxon>
        <taxon>Poales</taxon>
        <taxon>Poaceae</taxon>
        <taxon>BOP clade</taxon>
        <taxon>Oryzoideae</taxon>
        <taxon>Oryzeae</taxon>
        <taxon>Oryzinae</taxon>
        <taxon>Oryza</taxon>
        <taxon>Oryza meyeriana</taxon>
    </lineage>
</organism>
<dbReference type="Proteomes" id="UP000479710">
    <property type="component" value="Unassembled WGS sequence"/>
</dbReference>
<comment type="caution">
    <text evidence="2">The sequence shown here is derived from an EMBL/GenBank/DDBJ whole genome shotgun (WGS) entry which is preliminary data.</text>
</comment>
<keyword evidence="1" id="KW-0812">Transmembrane</keyword>
<evidence type="ECO:0000313" key="3">
    <source>
        <dbReference type="Proteomes" id="UP000479710"/>
    </source>
</evidence>
<protein>
    <recommendedName>
        <fullName evidence="4">Phage protein</fullName>
    </recommendedName>
</protein>